<feature type="region of interest" description="Disordered" evidence="7">
    <location>
        <begin position="477"/>
        <end position="496"/>
    </location>
</feature>
<reference evidence="9" key="1">
    <citation type="journal article" date="2019" name="Emerg. Microbes Infect.">
        <title>Comprehensive subspecies identification of 175 nontuberculous mycobacteria species based on 7547 genomic profiles.</title>
        <authorList>
            <person name="Matsumoto Y."/>
            <person name="Kinjo T."/>
            <person name="Motooka D."/>
            <person name="Nabeya D."/>
            <person name="Jung N."/>
            <person name="Uechi K."/>
            <person name="Horii T."/>
            <person name="Iida T."/>
            <person name="Fujita J."/>
            <person name="Nakamura S."/>
        </authorList>
    </citation>
    <scope>NUCLEOTIDE SEQUENCE [LARGE SCALE GENOMIC DNA]</scope>
    <source>
        <strain evidence="9">JCM 13671</strain>
    </source>
</reference>
<evidence type="ECO:0000256" key="2">
    <source>
        <dbReference type="ARBA" id="ARBA00007430"/>
    </source>
</evidence>
<feature type="transmembrane region" description="Helical" evidence="8">
    <location>
        <begin position="46"/>
        <end position="66"/>
    </location>
</feature>
<name>A0A7I7XZT9_9MYCO</name>
<keyword evidence="4 8" id="KW-0812">Transmembrane</keyword>
<feature type="transmembrane region" description="Helical" evidence="8">
    <location>
        <begin position="319"/>
        <end position="337"/>
    </location>
</feature>
<keyword evidence="10" id="KW-1185">Reference proteome</keyword>
<feature type="transmembrane region" description="Helical" evidence="8">
    <location>
        <begin position="148"/>
        <end position="169"/>
    </location>
</feature>
<comment type="similarity">
    <text evidence="2">Belongs to the polysaccharide synthase family.</text>
</comment>
<feature type="transmembrane region" description="Helical" evidence="8">
    <location>
        <begin position="110"/>
        <end position="127"/>
    </location>
</feature>
<protein>
    <submittedName>
        <fullName evidence="9">Lipopolysaccharide biosynthesis protein</fullName>
    </submittedName>
</protein>
<gene>
    <name evidence="9" type="ORF">MCNF_34830</name>
</gene>
<dbReference type="EMBL" id="AP022612">
    <property type="protein sequence ID" value="BBZ34878.1"/>
    <property type="molecule type" value="Genomic_DNA"/>
</dbReference>
<keyword evidence="5 8" id="KW-1133">Transmembrane helix</keyword>
<dbReference type="RefSeq" id="WP_163645422.1">
    <property type="nucleotide sequence ID" value="NZ_AP022612.1"/>
</dbReference>
<proteinExistence type="inferred from homology"/>
<dbReference type="AlphaFoldDB" id="A0A7I7XZT9"/>
<evidence type="ECO:0000256" key="4">
    <source>
        <dbReference type="ARBA" id="ARBA00022692"/>
    </source>
</evidence>
<keyword evidence="3" id="KW-1003">Cell membrane</keyword>
<feature type="transmembrane region" description="Helical" evidence="8">
    <location>
        <begin position="246"/>
        <end position="269"/>
    </location>
</feature>
<dbReference type="CDD" id="cd13127">
    <property type="entry name" value="MATE_tuaB_like"/>
    <property type="match status" value="1"/>
</dbReference>
<dbReference type="InterPro" id="IPR050833">
    <property type="entry name" value="Poly_Biosynth_Transport"/>
</dbReference>
<evidence type="ECO:0000256" key="6">
    <source>
        <dbReference type="ARBA" id="ARBA00023136"/>
    </source>
</evidence>
<feature type="transmembrane region" description="Helical" evidence="8">
    <location>
        <begin position="290"/>
        <end position="313"/>
    </location>
</feature>
<dbReference type="GO" id="GO:0005886">
    <property type="term" value="C:plasma membrane"/>
    <property type="evidence" value="ECO:0007669"/>
    <property type="project" value="UniProtKB-SubCell"/>
</dbReference>
<evidence type="ECO:0000256" key="3">
    <source>
        <dbReference type="ARBA" id="ARBA00022475"/>
    </source>
</evidence>
<reference evidence="9" key="2">
    <citation type="submission" date="2020-02" db="EMBL/GenBank/DDBJ databases">
        <authorList>
            <person name="Matsumoto Y."/>
            <person name="Motooka D."/>
            <person name="Nakamura S."/>
        </authorList>
    </citation>
    <scope>NUCLEOTIDE SEQUENCE</scope>
    <source>
        <strain evidence="9">JCM 13671</strain>
    </source>
</reference>
<feature type="transmembrane region" description="Helical" evidence="8">
    <location>
        <begin position="411"/>
        <end position="435"/>
    </location>
</feature>
<organism evidence="9 10">
    <name type="scientific">Mycolicibacterium confluentis</name>
    <dbReference type="NCBI Taxonomy" id="28047"/>
    <lineage>
        <taxon>Bacteria</taxon>
        <taxon>Bacillati</taxon>
        <taxon>Actinomycetota</taxon>
        <taxon>Actinomycetes</taxon>
        <taxon>Mycobacteriales</taxon>
        <taxon>Mycobacteriaceae</taxon>
        <taxon>Mycolicibacterium</taxon>
    </lineage>
</organism>
<evidence type="ECO:0000256" key="8">
    <source>
        <dbReference type="SAM" id="Phobius"/>
    </source>
</evidence>
<dbReference type="PANTHER" id="PTHR30250:SF10">
    <property type="entry name" value="LIPOPOLYSACCHARIDE BIOSYNTHESIS PROTEIN WZXC"/>
    <property type="match status" value="1"/>
</dbReference>
<feature type="transmembrane region" description="Helical" evidence="8">
    <location>
        <begin position="357"/>
        <end position="375"/>
    </location>
</feature>
<feature type="transmembrane region" description="Helical" evidence="8">
    <location>
        <begin position="205"/>
        <end position="226"/>
    </location>
</feature>
<feature type="transmembrane region" description="Helical" evidence="8">
    <location>
        <begin position="381"/>
        <end position="399"/>
    </location>
</feature>
<keyword evidence="6 8" id="KW-0472">Membrane</keyword>
<accession>A0A7I7XZT9</accession>
<comment type="subcellular location">
    <subcellularLocation>
        <location evidence="1">Cell membrane</location>
        <topology evidence="1">Multi-pass membrane protein</topology>
    </subcellularLocation>
</comment>
<dbReference type="PANTHER" id="PTHR30250">
    <property type="entry name" value="PST FAMILY PREDICTED COLANIC ACID TRANSPORTER"/>
    <property type="match status" value="1"/>
</dbReference>
<evidence type="ECO:0000256" key="5">
    <source>
        <dbReference type="ARBA" id="ARBA00022989"/>
    </source>
</evidence>
<feature type="transmembrane region" description="Helical" evidence="8">
    <location>
        <begin position="78"/>
        <end position="104"/>
    </location>
</feature>
<dbReference type="Proteomes" id="UP000466931">
    <property type="component" value="Chromosome"/>
</dbReference>
<evidence type="ECO:0000256" key="1">
    <source>
        <dbReference type="ARBA" id="ARBA00004651"/>
    </source>
</evidence>
<evidence type="ECO:0000313" key="10">
    <source>
        <dbReference type="Proteomes" id="UP000466931"/>
    </source>
</evidence>
<sequence>MTEPGLSSGMRWSGISVLGREATRTLFTIALARIIGPEDFGIVAQALVYIGIISLLVDQGFSSALIQRREVGPTMPGAVVTVNLAVGVALAAVTVLCAPLWASFMHTPELVLVLIAFAPSLLFRAATVTPRAMLIRTMDFRKIAVADIASALCGGVLGLIAALTGAGYWALVAQILTTDIVLVVVFVALGTAWRPNLKLRQLREIAGFAGRTFAAGILLNSVSRNIDNLLVGRFQGAEALAFYGLAYRLLLIPVQLGLTTVATVLFSAFSRLTDDLSALRTEVTRATRAIAILALPAMALIAASAPQLVAVVFGSQWKPAVPIVSVLAMAGALQAIYQSTTNPAMLSLGRDKLSLRYAWLTTLVTTVGIVAGLPHGPFGVAVGYTAATVVLVPVEWAIRAQLVGLTVRTEIATIGPAVHVAAWVAGSYLAVAALIPHHDLAALGCGVAVAVLAGIGVLRIAHRRFLGELTDMARRLAGRGAGTTEPDTQQPDEKPR</sequence>
<feature type="transmembrane region" description="Helical" evidence="8">
    <location>
        <begin position="175"/>
        <end position="193"/>
    </location>
</feature>
<evidence type="ECO:0000256" key="7">
    <source>
        <dbReference type="SAM" id="MobiDB-lite"/>
    </source>
</evidence>
<evidence type="ECO:0000313" key="9">
    <source>
        <dbReference type="EMBL" id="BBZ34878.1"/>
    </source>
</evidence>
<dbReference type="Pfam" id="PF13440">
    <property type="entry name" value="Polysacc_synt_3"/>
    <property type="match status" value="1"/>
</dbReference>
<feature type="transmembrane region" description="Helical" evidence="8">
    <location>
        <begin position="441"/>
        <end position="461"/>
    </location>
</feature>